<feature type="domain" description="THAP-type" evidence="15">
    <location>
        <begin position="1"/>
        <end position="89"/>
    </location>
</feature>
<dbReference type="PANTHER" id="PTHR46600">
    <property type="entry name" value="THAP DOMAIN-CONTAINING"/>
    <property type="match status" value="1"/>
</dbReference>
<evidence type="ECO:0000256" key="14">
    <source>
        <dbReference type="RuleBase" id="RU369073"/>
    </source>
</evidence>
<keyword evidence="9 13" id="KW-0238">DNA-binding</keyword>
<evidence type="ECO:0000256" key="11">
    <source>
        <dbReference type="ARBA" id="ARBA00023242"/>
    </source>
</evidence>
<evidence type="ECO:0000256" key="10">
    <source>
        <dbReference type="ARBA" id="ARBA00023163"/>
    </source>
</evidence>
<dbReference type="GO" id="GO:0001935">
    <property type="term" value="P:endothelial cell proliferation"/>
    <property type="evidence" value="ECO:0007669"/>
    <property type="project" value="UniProtKB-UniRule"/>
</dbReference>
<evidence type="ECO:0000259" key="15">
    <source>
        <dbReference type="PROSITE" id="PS50950"/>
    </source>
</evidence>
<keyword evidence="12 14" id="KW-0131">Cell cycle</keyword>
<evidence type="ECO:0000313" key="16">
    <source>
        <dbReference type="EMBL" id="KAF6393987.1"/>
    </source>
</evidence>
<comment type="caution">
    <text evidence="16">The sequence shown here is derived from an EMBL/GenBank/DDBJ whole genome shotgun (WGS) entry which is preliminary data.</text>
</comment>
<accession>A0A7J8B562</accession>
<organism evidence="16 17">
    <name type="scientific">Pipistrellus kuhlii</name>
    <name type="common">Kuhl's pipistrelle</name>
    <dbReference type="NCBI Taxonomy" id="59472"/>
    <lineage>
        <taxon>Eukaryota</taxon>
        <taxon>Metazoa</taxon>
        <taxon>Chordata</taxon>
        <taxon>Craniata</taxon>
        <taxon>Vertebrata</taxon>
        <taxon>Euteleostomi</taxon>
        <taxon>Mammalia</taxon>
        <taxon>Eutheria</taxon>
        <taxon>Laurasiatheria</taxon>
        <taxon>Chiroptera</taxon>
        <taxon>Yangochiroptera</taxon>
        <taxon>Vespertilionidae</taxon>
        <taxon>Pipistrellus</taxon>
    </lineage>
</organism>
<evidence type="ECO:0000256" key="2">
    <source>
        <dbReference type="ARBA" id="ARBA00006177"/>
    </source>
</evidence>
<evidence type="ECO:0000256" key="4">
    <source>
        <dbReference type="ARBA" id="ARBA00022723"/>
    </source>
</evidence>
<dbReference type="GO" id="GO:0008270">
    <property type="term" value="F:zinc ion binding"/>
    <property type="evidence" value="ECO:0007669"/>
    <property type="project" value="UniProtKB-KW"/>
</dbReference>
<comment type="function">
    <text evidence="14">DNA-binding transcription regulator that regulates endothelial cell proliferation and G1/S cell-cycle progression. Specifically binds the 5'-[AT]NTNN[GT]GGCA[AGT]-3' core DNA sequence and acts by modulating expression of pRB-E2F cell-cycle target genes.</text>
</comment>
<protein>
    <recommendedName>
        <fullName evidence="3 14">THAP domain-containing protein 1</fullName>
    </recommendedName>
</protein>
<dbReference type="SUPFAM" id="SSF57716">
    <property type="entry name" value="Glucocorticoid receptor-like (DNA-binding domain)"/>
    <property type="match status" value="1"/>
</dbReference>
<evidence type="ECO:0000256" key="13">
    <source>
        <dbReference type="PROSITE-ProRule" id="PRU00309"/>
    </source>
</evidence>
<dbReference type="Gene3D" id="6.20.210.20">
    <property type="entry name" value="THAP domain"/>
    <property type="match status" value="1"/>
</dbReference>
<dbReference type="InterPro" id="IPR026516">
    <property type="entry name" value="THAP1/10"/>
</dbReference>
<dbReference type="GO" id="GO:0005654">
    <property type="term" value="C:nucleoplasm"/>
    <property type="evidence" value="ECO:0007669"/>
    <property type="project" value="UniProtKB-SubCell"/>
</dbReference>
<keyword evidence="6" id="KW-0862">Zinc</keyword>
<keyword evidence="4" id="KW-0479">Metal-binding</keyword>
<keyword evidence="17" id="KW-1185">Reference proteome</keyword>
<evidence type="ECO:0000256" key="8">
    <source>
        <dbReference type="ARBA" id="ARBA00023054"/>
    </source>
</evidence>
<reference evidence="16 17" key="1">
    <citation type="journal article" date="2020" name="Nature">
        <title>Six reference-quality genomes reveal evolution of bat adaptations.</title>
        <authorList>
            <person name="Jebb D."/>
            <person name="Huang Z."/>
            <person name="Pippel M."/>
            <person name="Hughes G.M."/>
            <person name="Lavrichenko K."/>
            <person name="Devanna P."/>
            <person name="Winkler S."/>
            <person name="Jermiin L.S."/>
            <person name="Skirmuntt E.C."/>
            <person name="Katzourakis A."/>
            <person name="Burkitt-Gray L."/>
            <person name="Ray D.A."/>
            <person name="Sullivan K.A.M."/>
            <person name="Roscito J.G."/>
            <person name="Kirilenko B.M."/>
            <person name="Davalos L.M."/>
            <person name="Corthals A.P."/>
            <person name="Power M.L."/>
            <person name="Jones G."/>
            <person name="Ransome R.D."/>
            <person name="Dechmann D.K.N."/>
            <person name="Locatelli A.G."/>
            <person name="Puechmaille S.J."/>
            <person name="Fedrigo O."/>
            <person name="Jarvis E.D."/>
            <person name="Hiller M."/>
            <person name="Vernes S.C."/>
            <person name="Myers E.W."/>
            <person name="Teeling E.C."/>
        </authorList>
    </citation>
    <scope>NUCLEOTIDE SEQUENCE [LARGE SCALE GENOMIC DNA]</scope>
    <source>
        <strain evidence="16">MPipKuh1</strain>
        <tissue evidence="16">Flight muscle</tissue>
    </source>
</reference>
<evidence type="ECO:0000256" key="6">
    <source>
        <dbReference type="ARBA" id="ARBA00022833"/>
    </source>
</evidence>
<dbReference type="InterPro" id="IPR038441">
    <property type="entry name" value="THAP_Znf_sf"/>
</dbReference>
<comment type="similarity">
    <text evidence="2 14">Belongs to the THAP1 family.</text>
</comment>
<evidence type="ECO:0000256" key="7">
    <source>
        <dbReference type="ARBA" id="ARBA00023015"/>
    </source>
</evidence>
<evidence type="ECO:0000256" key="9">
    <source>
        <dbReference type="ARBA" id="ARBA00023125"/>
    </source>
</evidence>
<keyword evidence="11 14" id="KW-0539">Nucleus</keyword>
<dbReference type="AlphaFoldDB" id="A0A7J8B562"/>
<dbReference type="Proteomes" id="UP000558488">
    <property type="component" value="Unassembled WGS sequence"/>
</dbReference>
<comment type="subcellular location">
    <subcellularLocation>
        <location evidence="1 14">Nucleus</location>
        <location evidence="1 14">Nucleoplasm</location>
    </subcellularLocation>
</comment>
<dbReference type="InterPro" id="IPR006612">
    <property type="entry name" value="THAP_Znf"/>
</dbReference>
<dbReference type="Pfam" id="PF05485">
    <property type="entry name" value="THAP"/>
    <property type="match status" value="1"/>
</dbReference>
<proteinExistence type="inferred from homology"/>
<dbReference type="GO" id="GO:0043565">
    <property type="term" value="F:sequence-specific DNA binding"/>
    <property type="evidence" value="ECO:0007669"/>
    <property type="project" value="UniProtKB-UniRule"/>
</dbReference>
<dbReference type="GO" id="GO:0003700">
    <property type="term" value="F:DNA-binding transcription factor activity"/>
    <property type="evidence" value="ECO:0007669"/>
    <property type="project" value="UniProtKB-UniRule"/>
</dbReference>
<evidence type="ECO:0000256" key="1">
    <source>
        <dbReference type="ARBA" id="ARBA00004642"/>
    </source>
</evidence>
<dbReference type="PROSITE" id="PS50950">
    <property type="entry name" value="ZF_THAP"/>
    <property type="match status" value="1"/>
</dbReference>
<evidence type="ECO:0000256" key="5">
    <source>
        <dbReference type="ARBA" id="ARBA00022771"/>
    </source>
</evidence>
<gene>
    <name evidence="16" type="ORF">mPipKuh1_017355</name>
</gene>
<name>A0A7J8B562_PIPKU</name>
<evidence type="ECO:0000256" key="12">
    <source>
        <dbReference type="ARBA" id="ARBA00023306"/>
    </source>
</evidence>
<keyword evidence="8 14" id="KW-0175">Coiled coil</keyword>
<keyword evidence="5 13" id="KW-0863">Zinc-finger</keyword>
<evidence type="ECO:0000313" key="17">
    <source>
        <dbReference type="Proteomes" id="UP000558488"/>
    </source>
</evidence>
<dbReference type="SMART" id="SM00980">
    <property type="entry name" value="THAP"/>
    <property type="match status" value="1"/>
</dbReference>
<evidence type="ECO:0000256" key="3">
    <source>
        <dbReference type="ARBA" id="ARBA00014993"/>
    </source>
</evidence>
<comment type="subunit">
    <text evidence="14">Interacts with PAWR. Component of a THAP1/THAP3-HCFC1-OGT complex that contains, either THAP1 or THAP3, HCFC1 and OGT. Interacts with OGT. Interacts (via the HBM) with HCFC1 (via the Kelch-repeat domain); the interaction recruits HCFC1 to the RRM1 promoter.</text>
</comment>
<keyword evidence="10 14" id="KW-0804">Transcription</keyword>
<keyword evidence="7 14" id="KW-0805">Transcription regulation</keyword>
<dbReference type="PANTHER" id="PTHR46600:SF1">
    <property type="entry name" value="THAP DOMAIN-CONTAINING PROTEIN 1"/>
    <property type="match status" value="1"/>
</dbReference>
<dbReference type="EMBL" id="JACAGB010000001">
    <property type="protein sequence ID" value="KAF6393987.1"/>
    <property type="molecule type" value="Genomic_DNA"/>
</dbReference>
<sequence length="112" mass="13002">MTRSCSAVGCSTRDTLQSREHGYSFHQFPSDTILRSKWIKAVNRMDPRSKKIWIPGPCAILCSKHFLESDFESYGLRRMLKKEAVPSVSLYKVLKSRYEEIQDCRDEVTPNK</sequence>